<dbReference type="Pfam" id="PF13030">
    <property type="entry name" value="DUF3891"/>
    <property type="match status" value="1"/>
</dbReference>
<proteinExistence type="predicted"/>
<protein>
    <submittedName>
        <fullName evidence="1">DUF3891 family protein</fullName>
    </submittedName>
</protein>
<reference evidence="1 2" key="1">
    <citation type="journal article" date="2016" name="Int. J. Syst. Evol. Microbiol.">
        <title>Proposal of Mucilaginibacter phyllosphaerae sp. nov. isolated from the phyllosphere of Galium album.</title>
        <authorList>
            <person name="Aydogan E.L."/>
            <person name="Busse H.J."/>
            <person name="Moser G."/>
            <person name="Muller C."/>
            <person name="Kampfer P."/>
            <person name="Glaeser S.P."/>
        </authorList>
    </citation>
    <scope>NUCLEOTIDE SEQUENCE [LARGE SCALE GENOMIC DNA]</scope>
    <source>
        <strain evidence="1 2">PP-F2FG21</strain>
    </source>
</reference>
<evidence type="ECO:0000313" key="2">
    <source>
        <dbReference type="Proteomes" id="UP000297248"/>
    </source>
</evidence>
<dbReference type="EMBL" id="SNQG01000006">
    <property type="protein sequence ID" value="TEW64726.1"/>
    <property type="molecule type" value="Genomic_DNA"/>
</dbReference>
<organism evidence="1 2">
    <name type="scientific">Mucilaginibacter phyllosphaerae</name>
    <dbReference type="NCBI Taxonomy" id="1812349"/>
    <lineage>
        <taxon>Bacteria</taxon>
        <taxon>Pseudomonadati</taxon>
        <taxon>Bacteroidota</taxon>
        <taxon>Sphingobacteriia</taxon>
        <taxon>Sphingobacteriales</taxon>
        <taxon>Sphingobacteriaceae</taxon>
        <taxon>Mucilaginibacter</taxon>
    </lineage>
</organism>
<dbReference type="AlphaFoldDB" id="A0A4Y8A8M8"/>
<evidence type="ECO:0000313" key="1">
    <source>
        <dbReference type="EMBL" id="TEW64726.1"/>
    </source>
</evidence>
<accession>A0A4Y8A8M8</accession>
<dbReference type="InterPro" id="IPR024992">
    <property type="entry name" value="DUF3891"/>
</dbReference>
<name>A0A4Y8A8M8_9SPHI</name>
<comment type="caution">
    <text evidence="1">The sequence shown here is derived from an EMBL/GenBank/DDBJ whole genome shotgun (WGS) entry which is preliminary data.</text>
</comment>
<gene>
    <name evidence="1" type="ORF">E2R65_17090</name>
</gene>
<dbReference type="Proteomes" id="UP000297248">
    <property type="component" value="Unassembled WGS sequence"/>
</dbReference>
<sequence>MVGDAKYCVSTVTLKQFSPPIIILVMIVNYTEQGWEIITQRAHGLLSAQIAMHWRKKDRPGRWTETLIAIADHDDAQTELEADDLLTPQGGPVDFSMKKFEPEHCQRLHDFSVSKSRYIALLTSIHMVFLHKGEAGSNPLVKPFLLEQERLQKNWMQELGITSKETDKAYGLLEWCDAFSLLLAQHEVQPENRTIEVSQGPDNKQYKLLRNPNGSLTIKPWPFEDDSFSLTLESRTLPTLQFKNCAQFKKELAEADVTEKVWKLEK</sequence>